<dbReference type="GO" id="GO:0016020">
    <property type="term" value="C:membrane"/>
    <property type="evidence" value="ECO:0007669"/>
    <property type="project" value="UniProtKB-SubCell"/>
</dbReference>
<keyword evidence="3 5" id="KW-1133">Transmembrane helix</keyword>
<feature type="transmembrane region" description="Helical" evidence="5">
    <location>
        <begin position="141"/>
        <end position="163"/>
    </location>
</feature>
<dbReference type="NCBIfam" id="NF037981">
    <property type="entry name" value="NCS2_1"/>
    <property type="match status" value="1"/>
</dbReference>
<evidence type="ECO:0000313" key="6">
    <source>
        <dbReference type="EMBL" id="NDL55597.1"/>
    </source>
</evidence>
<dbReference type="AlphaFoldDB" id="A0A7K3LXN1"/>
<dbReference type="Proteomes" id="UP000460435">
    <property type="component" value="Unassembled WGS sequence"/>
</dbReference>
<dbReference type="InterPro" id="IPR006043">
    <property type="entry name" value="NCS2"/>
</dbReference>
<feature type="transmembrane region" description="Helical" evidence="5">
    <location>
        <begin position="199"/>
        <end position="219"/>
    </location>
</feature>
<feature type="transmembrane region" description="Helical" evidence="5">
    <location>
        <begin position="367"/>
        <end position="385"/>
    </location>
</feature>
<dbReference type="GO" id="GO:0015205">
    <property type="term" value="F:nucleobase transmembrane transporter activity"/>
    <property type="evidence" value="ECO:0007669"/>
    <property type="project" value="UniProtKB-ARBA"/>
</dbReference>
<accession>A0A7K3LXN1</accession>
<comment type="caution">
    <text evidence="6">The sequence shown here is derived from an EMBL/GenBank/DDBJ whole genome shotgun (WGS) entry which is preliminary data.</text>
</comment>
<comment type="subcellular location">
    <subcellularLocation>
        <location evidence="1">Membrane</location>
        <topology evidence="1">Multi-pass membrane protein</topology>
    </subcellularLocation>
</comment>
<feature type="transmembrane region" description="Helical" evidence="5">
    <location>
        <begin position="339"/>
        <end position="361"/>
    </location>
</feature>
<evidence type="ECO:0000256" key="2">
    <source>
        <dbReference type="ARBA" id="ARBA00022692"/>
    </source>
</evidence>
<feature type="transmembrane region" description="Helical" evidence="5">
    <location>
        <begin position="169"/>
        <end position="187"/>
    </location>
</feature>
<keyword evidence="7" id="KW-1185">Reference proteome</keyword>
<gene>
    <name evidence="6" type="ORF">F7O44_00765</name>
</gene>
<feature type="transmembrane region" description="Helical" evidence="5">
    <location>
        <begin position="114"/>
        <end position="134"/>
    </location>
</feature>
<dbReference type="RefSeq" id="WP_162448294.1">
    <property type="nucleotide sequence ID" value="NZ_WLZY01000001.1"/>
</dbReference>
<feature type="transmembrane region" description="Helical" evidence="5">
    <location>
        <begin position="21"/>
        <end position="45"/>
    </location>
</feature>
<feature type="transmembrane region" description="Helical" evidence="5">
    <location>
        <begin position="88"/>
        <end position="108"/>
    </location>
</feature>
<evidence type="ECO:0000313" key="7">
    <source>
        <dbReference type="Proteomes" id="UP000460435"/>
    </source>
</evidence>
<keyword evidence="4 5" id="KW-0472">Membrane</keyword>
<dbReference type="PANTHER" id="PTHR11119">
    <property type="entry name" value="XANTHINE-URACIL / VITAMIN C PERMEASE FAMILY MEMBER"/>
    <property type="match status" value="1"/>
</dbReference>
<evidence type="ECO:0000256" key="5">
    <source>
        <dbReference type="SAM" id="Phobius"/>
    </source>
</evidence>
<proteinExistence type="predicted"/>
<reference evidence="6 7" key="1">
    <citation type="submission" date="2019-11" db="EMBL/GenBank/DDBJ databases">
        <authorList>
            <person name="Li X.-J."/>
            <person name="Feng X.-M."/>
        </authorList>
    </citation>
    <scope>NUCLEOTIDE SEQUENCE [LARGE SCALE GENOMIC DNA]</scope>
    <source>
        <strain evidence="6 7">XMNu-373</strain>
    </source>
</reference>
<evidence type="ECO:0000256" key="3">
    <source>
        <dbReference type="ARBA" id="ARBA00022989"/>
    </source>
</evidence>
<organism evidence="6 7">
    <name type="scientific">Phytoactinopolyspora mesophila</name>
    <dbReference type="NCBI Taxonomy" id="2650750"/>
    <lineage>
        <taxon>Bacteria</taxon>
        <taxon>Bacillati</taxon>
        <taxon>Actinomycetota</taxon>
        <taxon>Actinomycetes</taxon>
        <taxon>Jiangellales</taxon>
        <taxon>Jiangellaceae</taxon>
        <taxon>Phytoactinopolyspora</taxon>
    </lineage>
</organism>
<dbReference type="EMBL" id="WLZY01000001">
    <property type="protein sequence ID" value="NDL55597.1"/>
    <property type="molecule type" value="Genomic_DNA"/>
</dbReference>
<protein>
    <submittedName>
        <fullName evidence="6">Xanthine permease</fullName>
    </submittedName>
</protein>
<feature type="transmembrane region" description="Helical" evidence="5">
    <location>
        <begin position="427"/>
        <end position="450"/>
    </location>
</feature>
<feature type="transmembrane region" description="Helical" evidence="5">
    <location>
        <begin position="397"/>
        <end position="415"/>
    </location>
</feature>
<sequence length="480" mass="50523">MSGTPARPVDLNYGLDDVPRPLASVGLGIQHVLTMFGATVAVPLILGPAMDMNPEQMAILVSSVMICSGIATFLQVRFGTRLPIIQGVSFAFLGPFFAIIAGTVAQGGDVSMQYIAGAIIAGSVLQMVLGYTGLFGRIRRYITPVVIGPVIALIGLALFQAGAPMAGGNWWFGGLTIAAAFTFALILAPRVRFFSLFPILLALLLAYVTAWFFSAIGVLTEGNPAYVSFDGVGDAPWVRSLVFGDGGIFMPWGWPQFSLGFILATLAGFLASMIESFGDYHAISRAVGKDHPTEKQINRGIGAEGVGCFATGMFGGFASTSYTENIGLVALTKVASRRVVYIAAGFLILFGLIAKFGAVVATIPQPIVGGLYCTLFGLIASIGISNVTRADLTSQRNLMIIGFILFMGLSVPAYFEGVEIHISWAEWIGDVITTVGSTGMAVAAILGLILDNVIPGTDRERGLITDDEIRGPVGETPADD</sequence>
<dbReference type="Pfam" id="PF00860">
    <property type="entry name" value="Xan_ur_permease"/>
    <property type="match status" value="1"/>
</dbReference>
<evidence type="ECO:0000256" key="1">
    <source>
        <dbReference type="ARBA" id="ARBA00004141"/>
    </source>
</evidence>
<name>A0A7K3LXN1_9ACTN</name>
<evidence type="ECO:0000256" key="4">
    <source>
        <dbReference type="ARBA" id="ARBA00023136"/>
    </source>
</evidence>
<keyword evidence="2 5" id="KW-0812">Transmembrane</keyword>
<feature type="transmembrane region" description="Helical" evidence="5">
    <location>
        <begin position="57"/>
        <end position="76"/>
    </location>
</feature>
<feature type="transmembrane region" description="Helical" evidence="5">
    <location>
        <begin position="254"/>
        <end position="274"/>
    </location>
</feature>